<dbReference type="Gene3D" id="3.30.420.10">
    <property type="entry name" value="Ribonuclease H-like superfamily/Ribonuclease H"/>
    <property type="match status" value="1"/>
</dbReference>
<keyword evidence="3" id="KW-1185">Reference proteome</keyword>
<proteinExistence type="predicted"/>
<dbReference type="InterPro" id="IPR001584">
    <property type="entry name" value="Integrase_cat-core"/>
</dbReference>
<name>A0A4Y2ASC1_ARAVE</name>
<dbReference type="Proteomes" id="UP000499080">
    <property type="component" value="Unassembled WGS sequence"/>
</dbReference>
<gene>
    <name evidence="2" type="ORF">AVEN_106398_1</name>
</gene>
<evidence type="ECO:0000313" key="3">
    <source>
        <dbReference type="Proteomes" id="UP000499080"/>
    </source>
</evidence>
<sequence>MVSKAYRRLGILKRKTREFSSELALKVNLIPPIVIPEDYFPNNSKIQCNGGLVQIGSSRTFSLTYHHQKFNQQFEESDFDPPPPSVNVNPNSLNDIFLKCSSFTKVIRVFEWIKRFIHNCTSSNKLKGSLRVKEIDSSLKEIIILIQQSEFDQEIKCLVATKPIPKSSKLLSLDVFMDSDGILGVGGRLSKHPTFPYDQKFTKIVPKKHHITHLIIRHFHIISLHAGPEKVLSLIRQKFWIPDGRSTVRHEIKWCIVCCRLNAKPSTAIRITRARPFDRVGVDFAGPLMTKCQHIRKATQFKSYICLFICAATRAVHLELVSSLSTEAFSAALRLFIDRPGHPSEILSDNGSNFRGSANYLKQLFKLVRQPQVQDFLTLGNIHWKFNPLYAPNFGGVWESSIKLVKRHLLKTCKGQLLTFEELSTLLCQIEACINSRPLSPLSNDPSDLRTLTPGHFLIGEPFLELPKGHGVSNPTIIFSSRW</sequence>
<dbReference type="InterPro" id="IPR041588">
    <property type="entry name" value="Integrase_H2C2"/>
</dbReference>
<dbReference type="SUPFAM" id="SSF53098">
    <property type="entry name" value="Ribonuclease H-like"/>
    <property type="match status" value="1"/>
</dbReference>
<dbReference type="GO" id="GO:0003676">
    <property type="term" value="F:nucleic acid binding"/>
    <property type="evidence" value="ECO:0007669"/>
    <property type="project" value="InterPro"/>
</dbReference>
<accession>A0A4Y2ASC1</accession>
<dbReference type="OrthoDB" id="6436818at2759"/>
<feature type="domain" description="Integrase catalytic" evidence="1">
    <location>
        <begin position="272"/>
        <end position="462"/>
    </location>
</feature>
<comment type="caution">
    <text evidence="2">The sequence shown here is derived from an EMBL/GenBank/DDBJ whole genome shotgun (WGS) entry which is preliminary data.</text>
</comment>
<dbReference type="InterPro" id="IPR012337">
    <property type="entry name" value="RNaseH-like_sf"/>
</dbReference>
<organism evidence="2 3">
    <name type="scientific">Araneus ventricosus</name>
    <name type="common">Orbweaver spider</name>
    <name type="synonym">Epeira ventricosa</name>
    <dbReference type="NCBI Taxonomy" id="182803"/>
    <lineage>
        <taxon>Eukaryota</taxon>
        <taxon>Metazoa</taxon>
        <taxon>Ecdysozoa</taxon>
        <taxon>Arthropoda</taxon>
        <taxon>Chelicerata</taxon>
        <taxon>Arachnida</taxon>
        <taxon>Araneae</taxon>
        <taxon>Araneomorphae</taxon>
        <taxon>Entelegynae</taxon>
        <taxon>Araneoidea</taxon>
        <taxon>Araneidae</taxon>
        <taxon>Araneus</taxon>
    </lineage>
</organism>
<dbReference type="Gene3D" id="1.10.340.70">
    <property type="match status" value="1"/>
</dbReference>
<reference evidence="2 3" key="1">
    <citation type="journal article" date="2019" name="Sci. Rep.">
        <title>Orb-weaving spider Araneus ventricosus genome elucidates the spidroin gene catalogue.</title>
        <authorList>
            <person name="Kono N."/>
            <person name="Nakamura H."/>
            <person name="Ohtoshi R."/>
            <person name="Moran D.A.P."/>
            <person name="Shinohara A."/>
            <person name="Yoshida Y."/>
            <person name="Fujiwara M."/>
            <person name="Mori M."/>
            <person name="Tomita M."/>
            <person name="Arakawa K."/>
        </authorList>
    </citation>
    <scope>NUCLEOTIDE SEQUENCE [LARGE SCALE GENOMIC DNA]</scope>
</reference>
<dbReference type="PANTHER" id="PTHR47331">
    <property type="entry name" value="PHD-TYPE DOMAIN-CONTAINING PROTEIN"/>
    <property type="match status" value="1"/>
</dbReference>
<dbReference type="EMBL" id="BGPR01000030">
    <property type="protein sequence ID" value="GBL82881.1"/>
    <property type="molecule type" value="Genomic_DNA"/>
</dbReference>
<dbReference type="AlphaFoldDB" id="A0A4Y2ASC1"/>
<dbReference type="GO" id="GO:0015074">
    <property type="term" value="P:DNA integration"/>
    <property type="evidence" value="ECO:0007669"/>
    <property type="project" value="InterPro"/>
</dbReference>
<dbReference type="InterPro" id="IPR036397">
    <property type="entry name" value="RNaseH_sf"/>
</dbReference>
<protein>
    <recommendedName>
        <fullName evidence="1">Integrase catalytic domain-containing protein</fullName>
    </recommendedName>
</protein>
<dbReference type="PROSITE" id="PS50994">
    <property type="entry name" value="INTEGRASE"/>
    <property type="match status" value="1"/>
</dbReference>
<evidence type="ECO:0000259" key="1">
    <source>
        <dbReference type="PROSITE" id="PS50994"/>
    </source>
</evidence>
<dbReference type="Pfam" id="PF17921">
    <property type="entry name" value="Integrase_H2C2"/>
    <property type="match status" value="1"/>
</dbReference>
<evidence type="ECO:0000313" key="2">
    <source>
        <dbReference type="EMBL" id="GBL82881.1"/>
    </source>
</evidence>